<dbReference type="SUPFAM" id="SSF53850">
    <property type="entry name" value="Periplasmic binding protein-like II"/>
    <property type="match status" value="1"/>
</dbReference>
<dbReference type="PRINTS" id="PR00039">
    <property type="entry name" value="HTHLYSR"/>
</dbReference>
<evidence type="ECO:0000313" key="7">
    <source>
        <dbReference type="Proteomes" id="UP000051085"/>
    </source>
</evidence>
<evidence type="ECO:0000259" key="5">
    <source>
        <dbReference type="PROSITE" id="PS50931"/>
    </source>
</evidence>
<dbReference type="Pfam" id="PF03466">
    <property type="entry name" value="LysR_substrate"/>
    <property type="match status" value="1"/>
</dbReference>
<proteinExistence type="inferred from homology"/>
<comment type="caution">
    <text evidence="6">The sequence shown here is derived from an EMBL/GenBank/DDBJ whole genome shotgun (WGS) entry which is preliminary data.</text>
</comment>
<reference evidence="6 7" key="1">
    <citation type="journal article" date="2015" name="Genome Announc.">
        <title>Expanding the biotechnology potential of lactobacilli through comparative genomics of 213 strains and associated genera.</title>
        <authorList>
            <person name="Sun Z."/>
            <person name="Harris H.M."/>
            <person name="McCann A."/>
            <person name="Guo C."/>
            <person name="Argimon S."/>
            <person name="Zhang W."/>
            <person name="Yang X."/>
            <person name="Jeffery I.B."/>
            <person name="Cooney J.C."/>
            <person name="Kagawa T.F."/>
            <person name="Liu W."/>
            <person name="Song Y."/>
            <person name="Salvetti E."/>
            <person name="Wrobel A."/>
            <person name="Rasinkangas P."/>
            <person name="Parkhill J."/>
            <person name="Rea M.C."/>
            <person name="O'Sullivan O."/>
            <person name="Ritari J."/>
            <person name="Douillard F.P."/>
            <person name="Paul Ross R."/>
            <person name="Yang R."/>
            <person name="Briner A.E."/>
            <person name="Felis G.E."/>
            <person name="de Vos W.M."/>
            <person name="Barrangou R."/>
            <person name="Klaenhammer T.R."/>
            <person name="Caufield P.W."/>
            <person name="Cui Y."/>
            <person name="Zhang H."/>
            <person name="O'Toole P.W."/>
        </authorList>
    </citation>
    <scope>NUCLEOTIDE SEQUENCE [LARGE SCALE GENOMIC DNA]</scope>
    <source>
        <strain evidence="6 7">DSM 8475</strain>
    </source>
</reference>
<dbReference type="InterPro" id="IPR005119">
    <property type="entry name" value="LysR_subst-bd"/>
</dbReference>
<evidence type="ECO:0000256" key="2">
    <source>
        <dbReference type="ARBA" id="ARBA00023015"/>
    </source>
</evidence>
<organism evidence="6 7">
    <name type="scientific">Limosilactobacillus pontis DSM 8475</name>
    <dbReference type="NCBI Taxonomy" id="1423794"/>
    <lineage>
        <taxon>Bacteria</taxon>
        <taxon>Bacillati</taxon>
        <taxon>Bacillota</taxon>
        <taxon>Bacilli</taxon>
        <taxon>Lactobacillales</taxon>
        <taxon>Lactobacillaceae</taxon>
        <taxon>Limosilactobacillus</taxon>
    </lineage>
</organism>
<evidence type="ECO:0000313" key="6">
    <source>
        <dbReference type="EMBL" id="KRM38124.1"/>
    </source>
</evidence>
<dbReference type="SUPFAM" id="SSF46785">
    <property type="entry name" value="Winged helix' DNA-binding domain"/>
    <property type="match status" value="1"/>
</dbReference>
<dbReference type="InterPro" id="IPR000847">
    <property type="entry name" value="LysR_HTH_N"/>
</dbReference>
<gene>
    <name evidence="6" type="ORF">FD34_GL001073</name>
</gene>
<dbReference type="Proteomes" id="UP000051085">
    <property type="component" value="Unassembled WGS sequence"/>
</dbReference>
<protein>
    <submittedName>
        <fullName evidence="6">Malolactic regulator</fullName>
    </submittedName>
</protein>
<dbReference type="PROSITE" id="PS50931">
    <property type="entry name" value="HTH_LYSR"/>
    <property type="match status" value="1"/>
</dbReference>
<comment type="similarity">
    <text evidence="1">Belongs to the LysR transcriptional regulatory family.</text>
</comment>
<keyword evidence="4" id="KW-0804">Transcription</keyword>
<dbReference type="GO" id="GO:0003700">
    <property type="term" value="F:DNA-binding transcription factor activity"/>
    <property type="evidence" value="ECO:0007669"/>
    <property type="project" value="InterPro"/>
</dbReference>
<keyword evidence="2" id="KW-0805">Transcription regulation</keyword>
<accession>A0A922PWP9</accession>
<dbReference type="PANTHER" id="PTHR30419:SF8">
    <property type="entry name" value="NITROGEN ASSIMILATION TRANSCRIPTIONAL ACTIVATOR-RELATED"/>
    <property type="match status" value="1"/>
</dbReference>
<dbReference type="InterPro" id="IPR036390">
    <property type="entry name" value="WH_DNA-bd_sf"/>
</dbReference>
<dbReference type="Gene3D" id="3.40.190.290">
    <property type="match status" value="1"/>
</dbReference>
<dbReference type="GO" id="GO:0003677">
    <property type="term" value="F:DNA binding"/>
    <property type="evidence" value="ECO:0007669"/>
    <property type="project" value="UniProtKB-KW"/>
</dbReference>
<name>A0A922PWP9_9LACO</name>
<dbReference type="GO" id="GO:0005829">
    <property type="term" value="C:cytosol"/>
    <property type="evidence" value="ECO:0007669"/>
    <property type="project" value="TreeGrafter"/>
</dbReference>
<dbReference type="Pfam" id="PF00126">
    <property type="entry name" value="HTH_1"/>
    <property type="match status" value="1"/>
</dbReference>
<feature type="domain" description="HTH lysR-type" evidence="5">
    <location>
        <begin position="10"/>
        <end position="69"/>
    </location>
</feature>
<dbReference type="Gene3D" id="1.10.10.10">
    <property type="entry name" value="Winged helix-like DNA-binding domain superfamily/Winged helix DNA-binding domain"/>
    <property type="match status" value="1"/>
</dbReference>
<keyword evidence="3" id="KW-0238">DNA-binding</keyword>
<dbReference type="InterPro" id="IPR050950">
    <property type="entry name" value="HTH-type_LysR_regulators"/>
</dbReference>
<dbReference type="InterPro" id="IPR036388">
    <property type="entry name" value="WH-like_DNA-bd_sf"/>
</dbReference>
<evidence type="ECO:0000256" key="3">
    <source>
        <dbReference type="ARBA" id="ARBA00023125"/>
    </source>
</evidence>
<evidence type="ECO:0000256" key="1">
    <source>
        <dbReference type="ARBA" id="ARBA00009437"/>
    </source>
</evidence>
<dbReference type="AlphaFoldDB" id="A0A922PWP9"/>
<dbReference type="EMBL" id="AZGO01000002">
    <property type="protein sequence ID" value="KRM38124.1"/>
    <property type="molecule type" value="Genomic_DNA"/>
</dbReference>
<sequence>MGYQHERIYMKIKDLEYFQQLIKDQNFSRVAQHFGVSQPTITMAIQRLEHEFNTSFFVRDHVHRELRVTTTGQQFANHVDLILNELQVAHQEIDRANSTKVRFGLPPIIGNYYFPPLTPRLMRHQLMGSLETYEHGSRGLLKMLQHGELDMALLGSLTPLKEAQLKAQELARFPFQVVVGAAHPLAGQATADFAALKNEQFIIPDTEFFHDQAFKQMCRRAHFRPRILYRTADIHVIKAMVSENLGITFLTSLAIEPGDKVKQVEIQGPDLPIFHLSVAMRETEELTPRKQELWDLLTNHHN</sequence>
<dbReference type="PANTHER" id="PTHR30419">
    <property type="entry name" value="HTH-TYPE TRANSCRIPTIONAL REGULATOR YBHD"/>
    <property type="match status" value="1"/>
</dbReference>
<evidence type="ECO:0000256" key="4">
    <source>
        <dbReference type="ARBA" id="ARBA00023163"/>
    </source>
</evidence>